<dbReference type="PATRIC" id="fig|1230457.4.peg.1983"/>
<dbReference type="eggNOG" id="arCOG04766">
    <property type="taxonomic scope" value="Archaea"/>
</dbReference>
<dbReference type="SUPFAM" id="SSF141673">
    <property type="entry name" value="MOSC N-terminal domain-like"/>
    <property type="match status" value="1"/>
</dbReference>
<gene>
    <name evidence="2" type="ORF">C476_09833</name>
</gene>
<dbReference type="AlphaFoldDB" id="M0CCB0"/>
<dbReference type="RefSeq" id="WP_008012390.1">
    <property type="nucleotide sequence ID" value="NZ_AOIT01000035.1"/>
</dbReference>
<dbReference type="EMBL" id="AOIT01000035">
    <property type="protein sequence ID" value="ELZ20926.1"/>
    <property type="molecule type" value="Genomic_DNA"/>
</dbReference>
<dbReference type="PROSITE" id="PS51340">
    <property type="entry name" value="MOSC"/>
    <property type="match status" value="1"/>
</dbReference>
<dbReference type="GO" id="GO:0030170">
    <property type="term" value="F:pyridoxal phosphate binding"/>
    <property type="evidence" value="ECO:0007669"/>
    <property type="project" value="InterPro"/>
</dbReference>
<dbReference type="SUPFAM" id="SSF50800">
    <property type="entry name" value="PK beta-barrel domain-like"/>
    <property type="match status" value="1"/>
</dbReference>
<organism evidence="2 3">
    <name type="scientific">Natrinema limicola JCM 13563</name>
    <dbReference type="NCBI Taxonomy" id="1230457"/>
    <lineage>
        <taxon>Archaea</taxon>
        <taxon>Methanobacteriati</taxon>
        <taxon>Methanobacteriota</taxon>
        <taxon>Stenosarchaea group</taxon>
        <taxon>Halobacteria</taxon>
        <taxon>Halobacteriales</taxon>
        <taxon>Natrialbaceae</taxon>
        <taxon>Natrinema</taxon>
    </lineage>
</organism>
<feature type="domain" description="MOSC" evidence="1">
    <location>
        <begin position="91"/>
        <end position="255"/>
    </location>
</feature>
<dbReference type="InterPro" id="IPR011037">
    <property type="entry name" value="Pyrv_Knase-like_insert_dom_sf"/>
</dbReference>
<name>M0CCB0_9EURY</name>
<dbReference type="Pfam" id="PF03473">
    <property type="entry name" value="MOSC"/>
    <property type="match status" value="1"/>
</dbReference>
<keyword evidence="3" id="KW-1185">Reference proteome</keyword>
<evidence type="ECO:0000259" key="1">
    <source>
        <dbReference type="PROSITE" id="PS51340"/>
    </source>
</evidence>
<evidence type="ECO:0000313" key="3">
    <source>
        <dbReference type="Proteomes" id="UP000011615"/>
    </source>
</evidence>
<comment type="caution">
    <text evidence="2">The sequence shown here is derived from an EMBL/GenBank/DDBJ whole genome shotgun (WGS) entry which is preliminary data.</text>
</comment>
<evidence type="ECO:0000313" key="2">
    <source>
        <dbReference type="EMBL" id="ELZ20926.1"/>
    </source>
</evidence>
<dbReference type="Proteomes" id="UP000011615">
    <property type="component" value="Unassembled WGS sequence"/>
</dbReference>
<dbReference type="InterPro" id="IPR005302">
    <property type="entry name" value="MoCF_Sase_C"/>
</dbReference>
<protein>
    <submittedName>
        <fullName evidence="2">MOSC domain containing protein</fullName>
    </submittedName>
</protein>
<dbReference type="STRING" id="1230457.C476_09833"/>
<reference evidence="2 3" key="1">
    <citation type="journal article" date="2014" name="PLoS Genet.">
        <title>Phylogenetically driven sequencing of extremely halophilic archaea reveals strategies for static and dynamic osmo-response.</title>
        <authorList>
            <person name="Becker E.A."/>
            <person name="Seitzer P.M."/>
            <person name="Tritt A."/>
            <person name="Larsen D."/>
            <person name="Krusor M."/>
            <person name="Yao A.I."/>
            <person name="Wu D."/>
            <person name="Madern D."/>
            <person name="Eisen J.A."/>
            <person name="Darling A.E."/>
            <person name="Facciotti M.T."/>
        </authorList>
    </citation>
    <scope>NUCLEOTIDE SEQUENCE [LARGE SCALE GENOMIC DNA]</scope>
    <source>
        <strain evidence="2 3">JCM 13563</strain>
    </source>
</reference>
<accession>M0CCB0</accession>
<proteinExistence type="predicted"/>
<dbReference type="GO" id="GO:0003824">
    <property type="term" value="F:catalytic activity"/>
    <property type="evidence" value="ECO:0007669"/>
    <property type="project" value="InterPro"/>
</dbReference>
<dbReference type="OrthoDB" id="211216at2157"/>
<sequence>MARLERLRAYPVKSLDGIDLERAAVLDGGTIEHDREFALVDADGEVINGKRTARVHDLETGFDPETAVLTVVTPDGEHRRFDLENEPETATAWFSEWFDVELSLERDRSLGFVDRREMGPSVVSTATLRTVADWFDETTVDDVRRRLRTNIEIGGVEPFWEDQFVGADAPAFEIGGVRFEGVKPCARCIVPQRDPDTGEVTPGFRERFVRRREATFPDWADADAFDHYYSLTILTRVPDRDRGETLCVDDPVDVVTNGIQ</sequence>
<dbReference type="GO" id="GO:0030151">
    <property type="term" value="F:molybdenum ion binding"/>
    <property type="evidence" value="ECO:0007669"/>
    <property type="project" value="InterPro"/>
</dbReference>
<dbReference type="InterPro" id="IPR005303">
    <property type="entry name" value="MOCOS_middle"/>
</dbReference>
<dbReference type="Pfam" id="PF03476">
    <property type="entry name" value="MOSC_N"/>
    <property type="match status" value="1"/>
</dbReference>